<dbReference type="AlphaFoldDB" id="A0A2T0RRZ8"/>
<dbReference type="Proteomes" id="UP000239209">
    <property type="component" value="Unassembled WGS sequence"/>
</dbReference>
<comment type="caution">
    <text evidence="1">The sequence shown here is derived from an EMBL/GenBank/DDBJ whole genome shotgun (WGS) entry which is preliminary data.</text>
</comment>
<reference evidence="1 2" key="1">
    <citation type="submission" date="2018-03" db="EMBL/GenBank/DDBJ databases">
        <title>Genomic Encyclopedia of Archaeal and Bacterial Type Strains, Phase II (KMG-II): from individual species to whole genera.</title>
        <authorList>
            <person name="Goeker M."/>
        </authorList>
    </citation>
    <scope>NUCLEOTIDE SEQUENCE [LARGE SCALE GENOMIC DNA]</scope>
    <source>
        <strain evidence="1 2">DSM 45348</strain>
    </source>
</reference>
<gene>
    <name evidence="1" type="ORF">CLV70_114109</name>
</gene>
<dbReference type="Gene3D" id="3.40.50.150">
    <property type="entry name" value="Vaccinia Virus protein VP39"/>
    <property type="match status" value="1"/>
</dbReference>
<proteinExistence type="predicted"/>
<dbReference type="InterPro" id="IPR006764">
    <property type="entry name" value="SAM_dep_MeTrfase_SAV2177_type"/>
</dbReference>
<sequence length="271" mass="29150">MADGPAAPGGERDIPKLDTTVPQTARIWNYLLGGKDNFAVDREVGDQIVATLPQLAENARLSRAYLARAVRYLAGERGIRQFLDIGTGLPTADNTHEVAQSVAPDARIVYVDNDPLVLAHARALLTTSAEGATAYVDADLRDAGTILREAAHTLDLDQPVAVFLMGILGHIESDDEARDIIGSILDRLPSGSYLAMYDGSDTSEANTEAVRIWNISANPKYHLRSPERIAGLFAGLEIVDPGVVSVTRWKPEPGAENAVEIDQYAAVGRKP</sequence>
<dbReference type="GO" id="GO:0008168">
    <property type="term" value="F:methyltransferase activity"/>
    <property type="evidence" value="ECO:0007669"/>
    <property type="project" value="UniProtKB-KW"/>
</dbReference>
<keyword evidence="1" id="KW-0489">Methyltransferase</keyword>
<dbReference type="EMBL" id="PVZG01000014">
    <property type="protein sequence ID" value="PRY23976.1"/>
    <property type="molecule type" value="Genomic_DNA"/>
</dbReference>
<keyword evidence="2" id="KW-1185">Reference proteome</keyword>
<keyword evidence="1" id="KW-0808">Transferase</keyword>
<dbReference type="Pfam" id="PF04672">
    <property type="entry name" value="Methyltransf_19"/>
    <property type="match status" value="1"/>
</dbReference>
<evidence type="ECO:0000313" key="1">
    <source>
        <dbReference type="EMBL" id="PRY23976.1"/>
    </source>
</evidence>
<accession>A0A2T0RRZ8</accession>
<name>A0A2T0RRZ8_9ACTN</name>
<organism evidence="1 2">
    <name type="scientific">Pseudosporangium ferrugineum</name>
    <dbReference type="NCBI Taxonomy" id="439699"/>
    <lineage>
        <taxon>Bacteria</taxon>
        <taxon>Bacillati</taxon>
        <taxon>Actinomycetota</taxon>
        <taxon>Actinomycetes</taxon>
        <taxon>Micromonosporales</taxon>
        <taxon>Micromonosporaceae</taxon>
        <taxon>Pseudosporangium</taxon>
    </lineage>
</organism>
<dbReference type="SUPFAM" id="SSF53335">
    <property type="entry name" value="S-adenosyl-L-methionine-dependent methyltransferases"/>
    <property type="match status" value="1"/>
</dbReference>
<protein>
    <submittedName>
        <fullName evidence="1">S-adenosyl methyltransferase</fullName>
    </submittedName>
</protein>
<dbReference type="GO" id="GO:0032259">
    <property type="term" value="P:methylation"/>
    <property type="evidence" value="ECO:0007669"/>
    <property type="project" value="UniProtKB-KW"/>
</dbReference>
<dbReference type="RefSeq" id="WP_106129377.1">
    <property type="nucleotide sequence ID" value="NZ_PVZG01000014.1"/>
</dbReference>
<evidence type="ECO:0000313" key="2">
    <source>
        <dbReference type="Proteomes" id="UP000239209"/>
    </source>
</evidence>
<dbReference type="InterPro" id="IPR029063">
    <property type="entry name" value="SAM-dependent_MTases_sf"/>
</dbReference>
<dbReference type="OrthoDB" id="4073278at2"/>
<dbReference type="PIRSF" id="PIRSF017393">
    <property type="entry name" value="MTase_SAV2177"/>
    <property type="match status" value="1"/>
</dbReference>